<dbReference type="InterPro" id="IPR000571">
    <property type="entry name" value="Znf_CCCH"/>
</dbReference>
<dbReference type="GO" id="GO:0043186">
    <property type="term" value="C:P granule"/>
    <property type="evidence" value="ECO:0007669"/>
    <property type="project" value="TreeGrafter"/>
</dbReference>
<dbReference type="PROSITE" id="PS50157">
    <property type="entry name" value="ZINC_FINGER_C2H2_2"/>
    <property type="match status" value="1"/>
</dbReference>
<dbReference type="GO" id="GO:0008270">
    <property type="term" value="F:zinc ion binding"/>
    <property type="evidence" value="ECO:0007669"/>
    <property type="project" value="UniProtKB-KW"/>
</dbReference>
<dbReference type="Pfam" id="PF13086">
    <property type="entry name" value="AAA_11"/>
    <property type="match status" value="2"/>
</dbReference>
<feature type="region of interest" description="Disordered" evidence="3">
    <location>
        <begin position="1230"/>
        <end position="1281"/>
    </location>
</feature>
<feature type="compositionally biased region" description="Basic and acidic residues" evidence="3">
    <location>
        <begin position="1533"/>
        <end position="1544"/>
    </location>
</feature>
<evidence type="ECO:0000313" key="7">
    <source>
        <dbReference type="RefSeq" id="XP_022314339.1"/>
    </source>
</evidence>
<dbReference type="CDD" id="cd18808">
    <property type="entry name" value="SF1_C_Upf1"/>
    <property type="match status" value="1"/>
</dbReference>
<dbReference type="InterPro" id="IPR045055">
    <property type="entry name" value="DNA2/NAM7-like"/>
</dbReference>
<dbReference type="InterPro" id="IPR011990">
    <property type="entry name" value="TPR-like_helical_dom_sf"/>
</dbReference>
<reference evidence="7" key="1">
    <citation type="submission" date="2025-08" db="UniProtKB">
        <authorList>
            <consortium name="RefSeq"/>
        </authorList>
    </citation>
    <scope>IDENTIFICATION</scope>
    <source>
        <tissue evidence="7">Whole sample</tissue>
    </source>
</reference>
<dbReference type="Gene3D" id="3.30.160.60">
    <property type="entry name" value="Classic Zinc Finger"/>
    <property type="match status" value="1"/>
</dbReference>
<feature type="region of interest" description="Disordered" evidence="3">
    <location>
        <begin position="1524"/>
        <end position="1544"/>
    </location>
</feature>
<keyword evidence="1" id="KW-0863">Zinc-finger</keyword>
<dbReference type="SUPFAM" id="SSF52540">
    <property type="entry name" value="P-loop containing nucleoside triphosphate hydrolases"/>
    <property type="match status" value="1"/>
</dbReference>
<dbReference type="GO" id="GO:0005829">
    <property type="term" value="C:cytosol"/>
    <property type="evidence" value="ECO:0007669"/>
    <property type="project" value="TreeGrafter"/>
</dbReference>
<feature type="compositionally biased region" description="Low complexity" evidence="3">
    <location>
        <begin position="1427"/>
        <end position="1436"/>
    </location>
</feature>
<keyword evidence="1" id="KW-0479">Metal-binding</keyword>
<feature type="compositionally biased region" description="Acidic residues" evidence="3">
    <location>
        <begin position="106"/>
        <end position="118"/>
    </location>
</feature>
<dbReference type="GO" id="GO:0035194">
    <property type="term" value="P:regulatory ncRNA-mediated post-transcriptional gene silencing"/>
    <property type="evidence" value="ECO:0007669"/>
    <property type="project" value="TreeGrafter"/>
</dbReference>
<feature type="compositionally biased region" description="Polar residues" evidence="3">
    <location>
        <begin position="1259"/>
        <end position="1272"/>
    </location>
</feature>
<feature type="compositionally biased region" description="Basic and acidic residues" evidence="3">
    <location>
        <begin position="1445"/>
        <end position="1460"/>
    </location>
</feature>
<protein>
    <submittedName>
        <fullName evidence="7">Probable helicase with zinc finger domain isoform X1</fullName>
    </submittedName>
</protein>
<dbReference type="InterPro" id="IPR013087">
    <property type="entry name" value="Znf_C2H2_type"/>
</dbReference>
<keyword evidence="7" id="KW-0347">Helicase</keyword>
<dbReference type="Gene3D" id="1.25.40.10">
    <property type="entry name" value="Tetratricopeptide repeat domain"/>
    <property type="match status" value="1"/>
</dbReference>
<feature type="region of interest" description="Disordered" evidence="3">
    <location>
        <begin position="1611"/>
        <end position="1633"/>
    </location>
</feature>
<dbReference type="InterPro" id="IPR041677">
    <property type="entry name" value="DNA2/NAM7_AAA_11"/>
</dbReference>
<dbReference type="GO" id="GO:0004386">
    <property type="term" value="F:helicase activity"/>
    <property type="evidence" value="ECO:0007669"/>
    <property type="project" value="UniProtKB-KW"/>
</dbReference>
<evidence type="ECO:0000256" key="2">
    <source>
        <dbReference type="SAM" id="Coils"/>
    </source>
</evidence>
<keyword evidence="6" id="KW-1185">Reference proteome</keyword>
<dbReference type="GeneID" id="111118918"/>
<evidence type="ECO:0000313" key="6">
    <source>
        <dbReference type="Proteomes" id="UP000694844"/>
    </source>
</evidence>
<gene>
    <name evidence="7" type="primary">LOC111118918</name>
</gene>
<dbReference type="PANTHER" id="PTHR10887">
    <property type="entry name" value="DNA2/NAM7 HELICASE FAMILY"/>
    <property type="match status" value="1"/>
</dbReference>
<dbReference type="KEGG" id="cvn:111118918"/>
<dbReference type="SUPFAM" id="SSF48452">
    <property type="entry name" value="TPR-like"/>
    <property type="match status" value="1"/>
</dbReference>
<keyword evidence="7" id="KW-0547">Nucleotide-binding</keyword>
<evidence type="ECO:0000259" key="5">
    <source>
        <dbReference type="PROSITE" id="PS50157"/>
    </source>
</evidence>
<dbReference type="RefSeq" id="XP_022314339.1">
    <property type="nucleotide sequence ID" value="XM_022458631.1"/>
</dbReference>
<feature type="compositionally biased region" description="Polar residues" evidence="3">
    <location>
        <begin position="1349"/>
        <end position="1372"/>
    </location>
</feature>
<dbReference type="PANTHER" id="PTHR10887:SF365">
    <property type="entry name" value="HELICASE WITH ZINC FINGER DOMAIN-RELATED"/>
    <property type="match status" value="1"/>
</dbReference>
<dbReference type="Pfam" id="PF13087">
    <property type="entry name" value="AAA_12"/>
    <property type="match status" value="1"/>
</dbReference>
<dbReference type="Gene3D" id="3.40.50.300">
    <property type="entry name" value="P-loop containing nucleotide triphosphate hydrolases"/>
    <property type="match status" value="3"/>
</dbReference>
<evidence type="ECO:0000256" key="3">
    <source>
        <dbReference type="SAM" id="MobiDB-lite"/>
    </source>
</evidence>
<feature type="compositionally biased region" description="Low complexity" evidence="3">
    <location>
        <begin position="1373"/>
        <end position="1393"/>
    </location>
</feature>
<feature type="zinc finger region" description="C3H1-type" evidence="1">
    <location>
        <begin position="218"/>
        <end position="254"/>
    </location>
</feature>
<sequence length="1700" mass="191916">MDRDSLSDTQRHVPPPSIDHVLTLINSLVKEKNFQDALEHTNTALAKYKHNEKLQEKKIKILCHQGKFEEAFDLAKNWKDLEPQNTVANKKYNELKKVIQVLRDQDSEEEEEEEEEEADKNVPPPVTSSPPHTTPSEPTPTPPQAADPTPTSQSEIEGACALNDEKEDEDFSCTFCDIKFVSASELETHCRSDLHKKRITSDEDQSWKYRVPPRNLTSEEFTICRSVLDADLNRYEETRKCTFGDKCTQAHSKEELQEWKERFKFRKQQIKRARDKHLHGNTYAEQLMEKLVNAENSKSVMIQNVEYAKVHVNSELKVNMTTKKCTNAWTFTITSKRSLHRVTLLDDTNRTYFYIASISVGPKKTQKYQNLETHCQEWVNPDYTTRHMGEYVYRVKVVFKTDIYGTFRQTLVYDFGLEPVLSREMQIESAPITDIEKLSKDLVLSEQGRWKVDSVDLVPFENKPVPDTDEEKQLLSKYCLPEADKFRLSEHLMQPPTKESYRIWMHEMLYIEEWAQMDHISRYNIKTSLQLVNRFLLVPGALSGAKYAQGGELFARMKLDDELSEDSAGGRLILMSSNVAWLAPYSPDDKINSRQNKKVYQVLLEDKGKNFIFLRLPEKCVSELNLTCDQEFHAEIQFQLNRVSMCEMHSAIDQLPTLDLVFPPPPRIPSSPWYSEDMEFSETVSEKLNEKQRAAIRGITAAGDKCLPPLLLVGPWGTGKTYTLAQAAKHALEVPENRILICTHSNSAADLYIKDFIHPIVREGHMEAVPLRIYYRHRWVQTVPDVVLQYCLLEKSTSQGNFRMPSREEVDKHRIIITTLKTARYLCDLDLPQGYFSHIFVDEAAQALESETLIPLSLAGRTTKIILAGDHMQLNPEVYSDFAKQQGFQKSLLDRLYELYPDDCPCKIMLCENYRSHEAIIDFTSDLFYDGKLIPSGNQPAHPSYYPLTFFSTRGEDLQHENSTGFYNIAEVHEVVDRVDDLQKNWPPEWGEVEGNIGVVAPYSDQVFRIRGELRKRKMHYVSVERVFNVQGKQFRAIILSTVRTRHTCSSDSSQEDVYDYGFLSNVKLLNTALTRAQSIVVVVGDPLSLCLVGKCRKVWEYFLETCNEHKSFFGLKFSVLKAQLNSAELRKTYVLNPLAPEFVPNRLYHVTSQSHLGTGGSGGPNAANPGYFVGQRMMYPGGPYPQQMYVPLPYQGYYQPVMYRPYVSPFIGGGGGRGRVPARVIYPRQVPVGGSSTKSSSPAKSSGSDNERVASPDITRNTESPQGQGSNKKSHSSRSRAMVYVPRIPAPYPPMYYPYQPYPGYYYLPEDPRVAQAHARYPYIAQGIPPQVYPHPYPAGPYIGSPIRPSQVSPENTPSPGERSPNSQRSHSLSPGPQRPPRSQSPALSPNSTAAAAAAVMAGAGAHFQLLPNVKHIPPHLYAKPGSSGSNSRSSTPLGGRDSPATERAGEEVRASLEHDYLKSVSPKLDLQERRASAQSPLARVISQRQGYIRDELEAMTSHGAQRTQYQTVMGTSRINSATMQNGAGGMDKGRSDKKPSRLDLHSATGFSRQFSEDITTPTEITNLVKMIDDVDDMDMETKTLTHQSFAAQKNTSGRLYLNIPPQQELVMGGSASSSPPSGSPTLGDQKPTYAGVLRRRLPSAQGDIDPSLLEPQTPHTPLGFTTPGTEIDTDPLGILRNLNINSSAENQRTYKYFS</sequence>
<dbReference type="FunFam" id="3.40.50.300:FF:000419">
    <property type="entry name" value="Probable helicase with zinc finger domain"/>
    <property type="match status" value="1"/>
</dbReference>
<dbReference type="PROSITE" id="PS00028">
    <property type="entry name" value="ZINC_FINGER_C2H2_1"/>
    <property type="match status" value="1"/>
</dbReference>
<proteinExistence type="predicted"/>
<dbReference type="InterPro" id="IPR041679">
    <property type="entry name" value="DNA2/NAM7-like_C"/>
</dbReference>
<evidence type="ECO:0000259" key="4">
    <source>
        <dbReference type="PROSITE" id="PS50103"/>
    </source>
</evidence>
<dbReference type="SUPFAM" id="SSF57667">
    <property type="entry name" value="beta-beta-alpha zinc fingers"/>
    <property type="match status" value="1"/>
</dbReference>
<keyword evidence="1" id="KW-0862">Zinc</keyword>
<dbReference type="OrthoDB" id="5988104at2759"/>
<feature type="region of interest" description="Disordered" evidence="3">
    <location>
        <begin position="1340"/>
        <end position="1393"/>
    </location>
</feature>
<organism evidence="6 7">
    <name type="scientific">Crassostrea virginica</name>
    <name type="common">Eastern oyster</name>
    <dbReference type="NCBI Taxonomy" id="6565"/>
    <lineage>
        <taxon>Eukaryota</taxon>
        <taxon>Metazoa</taxon>
        <taxon>Spiralia</taxon>
        <taxon>Lophotrochozoa</taxon>
        <taxon>Mollusca</taxon>
        <taxon>Bivalvia</taxon>
        <taxon>Autobranchia</taxon>
        <taxon>Pteriomorphia</taxon>
        <taxon>Ostreida</taxon>
        <taxon>Ostreoidea</taxon>
        <taxon>Ostreidae</taxon>
        <taxon>Crassostrea</taxon>
    </lineage>
</organism>
<accession>A0A8B8CGN8</accession>
<feature type="compositionally biased region" description="Low complexity" evidence="3">
    <location>
        <begin position="1614"/>
        <end position="1626"/>
    </location>
</feature>
<dbReference type="InterPro" id="IPR047187">
    <property type="entry name" value="SF1_C_Upf1"/>
</dbReference>
<dbReference type="InterPro" id="IPR036236">
    <property type="entry name" value="Znf_C2H2_sf"/>
</dbReference>
<keyword evidence="7" id="KW-0067">ATP-binding</keyword>
<keyword evidence="2" id="KW-0175">Coiled coil</keyword>
<feature type="domain" description="C2H2-type" evidence="5">
    <location>
        <begin position="171"/>
        <end position="200"/>
    </location>
</feature>
<evidence type="ECO:0000256" key="1">
    <source>
        <dbReference type="PROSITE-ProRule" id="PRU00723"/>
    </source>
</evidence>
<keyword evidence="7" id="KW-0378">Hydrolase</keyword>
<feature type="coiled-coil region" evidence="2">
    <location>
        <begin position="256"/>
        <end position="304"/>
    </location>
</feature>
<feature type="region of interest" description="Disordered" evidence="3">
    <location>
        <begin position="1647"/>
        <end position="1675"/>
    </location>
</feature>
<feature type="region of interest" description="Disordered" evidence="3">
    <location>
        <begin position="1420"/>
        <end position="1460"/>
    </location>
</feature>
<dbReference type="InterPro" id="IPR027417">
    <property type="entry name" value="P-loop_NTPase"/>
</dbReference>
<feature type="region of interest" description="Disordered" evidence="3">
    <location>
        <begin position="103"/>
        <end position="155"/>
    </location>
</feature>
<name>A0A8B8CGN8_CRAVI</name>
<feature type="domain" description="C3H1-type" evidence="4">
    <location>
        <begin position="218"/>
        <end position="254"/>
    </location>
</feature>
<feature type="compositionally biased region" description="Low complexity" evidence="3">
    <location>
        <begin position="1234"/>
        <end position="1249"/>
    </location>
</feature>
<dbReference type="PROSITE" id="PS50103">
    <property type="entry name" value="ZF_C3H1"/>
    <property type="match status" value="1"/>
</dbReference>
<dbReference type="Proteomes" id="UP000694844">
    <property type="component" value="Chromosome 2"/>
</dbReference>